<evidence type="ECO:0008006" key="3">
    <source>
        <dbReference type="Google" id="ProtNLM"/>
    </source>
</evidence>
<proteinExistence type="predicted"/>
<dbReference type="PANTHER" id="PTHR46670">
    <property type="entry name" value="ENDO/EXONUCLEASE/PHOSPHATASE DOMAIN-CONTAINING PROTEIN"/>
    <property type="match status" value="1"/>
</dbReference>
<protein>
    <recommendedName>
        <fullName evidence="3">Reverse transcriptase</fullName>
    </recommendedName>
</protein>
<dbReference type="InterPro" id="IPR036691">
    <property type="entry name" value="Endo/exonu/phosph_ase_sf"/>
</dbReference>
<gene>
    <name evidence="1" type="ORF">N1851_006719</name>
</gene>
<dbReference type="EMBL" id="JAOPHQ010001151">
    <property type="protein sequence ID" value="KAK0151915.1"/>
    <property type="molecule type" value="Genomic_DNA"/>
</dbReference>
<accession>A0AA47N4V1</accession>
<keyword evidence="2" id="KW-1185">Reference proteome</keyword>
<reference evidence="1" key="1">
    <citation type="journal article" date="2023" name="Front. Mar. Sci.">
        <title>A new Merluccius polli reference genome to investigate the effects of global change in West African waters.</title>
        <authorList>
            <person name="Mateo J.L."/>
            <person name="Blanco-Fernandez C."/>
            <person name="Garcia-Vazquez E."/>
            <person name="Machado-Schiaffino G."/>
        </authorList>
    </citation>
    <scope>NUCLEOTIDE SEQUENCE</scope>
    <source>
        <strain evidence="1">C29</strain>
        <tissue evidence="1">Fin</tissue>
    </source>
</reference>
<evidence type="ECO:0000313" key="2">
    <source>
        <dbReference type="Proteomes" id="UP001174136"/>
    </source>
</evidence>
<dbReference type="Proteomes" id="UP001174136">
    <property type="component" value="Unassembled WGS sequence"/>
</dbReference>
<name>A0AA47N4V1_MERPO</name>
<dbReference type="SUPFAM" id="SSF56219">
    <property type="entry name" value="DNase I-like"/>
    <property type="match status" value="1"/>
</dbReference>
<dbReference type="Gene3D" id="3.60.10.10">
    <property type="entry name" value="Endonuclease/exonuclease/phosphatase"/>
    <property type="match status" value="1"/>
</dbReference>
<organism evidence="1 2">
    <name type="scientific">Merluccius polli</name>
    <name type="common">Benguela hake</name>
    <name type="synonym">Merluccius cadenati</name>
    <dbReference type="NCBI Taxonomy" id="89951"/>
    <lineage>
        <taxon>Eukaryota</taxon>
        <taxon>Metazoa</taxon>
        <taxon>Chordata</taxon>
        <taxon>Craniata</taxon>
        <taxon>Vertebrata</taxon>
        <taxon>Euteleostomi</taxon>
        <taxon>Actinopterygii</taxon>
        <taxon>Neopterygii</taxon>
        <taxon>Teleostei</taxon>
        <taxon>Neoteleostei</taxon>
        <taxon>Acanthomorphata</taxon>
        <taxon>Zeiogadaria</taxon>
        <taxon>Gadariae</taxon>
        <taxon>Gadiformes</taxon>
        <taxon>Gadoidei</taxon>
        <taxon>Merlucciidae</taxon>
        <taxon>Merluccius</taxon>
    </lineage>
</organism>
<evidence type="ECO:0000313" key="1">
    <source>
        <dbReference type="EMBL" id="KAK0151915.1"/>
    </source>
</evidence>
<dbReference type="AlphaFoldDB" id="A0AA47N4V1"/>
<comment type="caution">
    <text evidence="1">The sequence shown here is derived from an EMBL/GenBank/DDBJ whole genome shotgun (WGS) entry which is preliminary data.</text>
</comment>
<dbReference type="PANTHER" id="PTHR46670:SF3">
    <property type="entry name" value="ENDONUCLEASE_EXONUCLEASE_PHOSPHATASE DOMAIN-CONTAINING PROTEIN"/>
    <property type="match status" value="1"/>
</dbReference>
<sequence>MLLTETWLQDGECTPFSELLPPDCLFISSPRSTGRGGGLASVFKSSFQCRQSPSDTYSSFELQMFELHLSSPVMFAVIYRPPKFNKGFINDFADFLSRVTVNYDYLLISGDFNIHVCCESRPLVNDFLNLLASFNLVQSVRAPTHEKGHTLDLVLSYGLSVCINEICETACISDHLPVLFTVSIPCSRAKTCVFSRRLRTINPQTATKFSAMYTATRTSGLMFNTLEDNDTPCVDELLSTFNSTCTVILDLVAPFKLKRTKALSEPWLNYSTCALRHSCRCAERKWKKDKLHVSKQALQESLSTYQSAVRAAKIEYFSNLVSINYRKPQVLFNIFNSLVNTCDNSPVNPSSKISALRPPAPTFVAPGSTATGSDPIAPLLTAVFDQFEPISLSSLSEVVTQLRPTNCPSDSIPSRLLKEVFSSVGSSILLLINTCLSTGSRGIYFNLSPSHFWSPPRIHFRTLLECLHDVKSWMAKNFLNLNDNKTEIIMFGCNPSDLPANFLGPLTPNVRSSAKNLGVTFDSNFRFNKQVSTVVKNSFFYLRTLSKVKGYLSRRDLEIVIHALINSRLDYCNSLYVGLDQSLLYRLQLVQNAAARLLTGKRKRDHISPVLASLHWLPVSFRIDFKILLFVFKALNGLAPQYLSELLHIYAPARALRSTNQLLLVVPKTRLSTKGDRAFGAAAPRLWNSLPWHIRSAGSIEVFKSSLKTHLFSQAFN</sequence>